<evidence type="ECO:0000313" key="1">
    <source>
        <dbReference type="EMBL" id="OGG12924.1"/>
    </source>
</evidence>
<reference evidence="1 2" key="1">
    <citation type="journal article" date="2016" name="Nat. Commun.">
        <title>Thousands of microbial genomes shed light on interconnected biogeochemical processes in an aquifer system.</title>
        <authorList>
            <person name="Anantharaman K."/>
            <person name="Brown C.T."/>
            <person name="Hug L.A."/>
            <person name="Sharon I."/>
            <person name="Castelle C.J."/>
            <person name="Probst A.J."/>
            <person name="Thomas B.C."/>
            <person name="Singh A."/>
            <person name="Wilkins M.J."/>
            <person name="Karaoz U."/>
            <person name="Brodie E.L."/>
            <person name="Williams K.H."/>
            <person name="Hubbard S.S."/>
            <person name="Banfield J.F."/>
        </authorList>
    </citation>
    <scope>NUCLEOTIDE SEQUENCE [LARGE SCALE GENOMIC DNA]</scope>
</reference>
<comment type="caution">
    <text evidence="1">The sequence shown here is derived from an EMBL/GenBank/DDBJ whole genome shotgun (WGS) entry which is preliminary data.</text>
</comment>
<dbReference type="Proteomes" id="UP000177383">
    <property type="component" value="Unassembled WGS sequence"/>
</dbReference>
<dbReference type="STRING" id="1798375.A2773_01815"/>
<name>A0A1F5ZKT2_9BACT</name>
<dbReference type="AlphaFoldDB" id="A0A1F5ZKT2"/>
<dbReference type="EMBL" id="MFJE01000068">
    <property type="protein sequence ID" value="OGG12924.1"/>
    <property type="molecule type" value="Genomic_DNA"/>
</dbReference>
<gene>
    <name evidence="1" type="ORF">A2773_01815</name>
</gene>
<accession>A0A1F5ZKT2</accession>
<organism evidence="1 2">
    <name type="scientific">Candidatus Gottesmanbacteria bacterium RIFCSPHIGHO2_01_FULL_39_10</name>
    <dbReference type="NCBI Taxonomy" id="1798375"/>
    <lineage>
        <taxon>Bacteria</taxon>
        <taxon>Candidatus Gottesmaniibacteriota</taxon>
    </lineage>
</organism>
<evidence type="ECO:0000313" key="2">
    <source>
        <dbReference type="Proteomes" id="UP000177383"/>
    </source>
</evidence>
<sequence length="323" mass="37534">MNISINSYQENEKFTLLRNHVEQKRIKRIDQRLARNPSPTPSETKIGAFMEMYEPHLLPIIHVLIKKGYRIDPTSGFCGEYFNCQTLNGSFPIDYILANKLIRFGFKMQSDTNTKSIRFWPDKPDLSLILEKYTKIAQTLPQRSEPFEPSRSYDAQKFRMTYVPKNIKLKRTRLFEILKFKLLKQVSQDTKKRLKQKPIPSAVELRLGAFIEMIEPQLREALLTLNRKGYTTDSSGFLDKTDTQIIDGDFTIDKTTILRLKADGIKVETNPSGYTRLQFTPLQATINHIRDRWLHIATLLPDQGKSADPSMTQKARQFRLKFG</sequence>
<proteinExistence type="predicted"/>
<protein>
    <submittedName>
        <fullName evidence="1">Uncharacterized protein</fullName>
    </submittedName>
</protein>